<protein>
    <recommendedName>
        <fullName evidence="3">Transglycosylase SLT domain-containing protein</fullName>
    </recommendedName>
</protein>
<dbReference type="CDD" id="cd00254">
    <property type="entry name" value="LT-like"/>
    <property type="match status" value="1"/>
</dbReference>
<dbReference type="Gene3D" id="1.10.530.10">
    <property type="match status" value="1"/>
</dbReference>
<keyword evidence="2" id="KW-0732">Signal</keyword>
<dbReference type="GO" id="GO:0008933">
    <property type="term" value="F:peptidoglycan lytic transglycosylase activity"/>
    <property type="evidence" value="ECO:0007669"/>
    <property type="project" value="InterPro"/>
</dbReference>
<dbReference type="Proteomes" id="UP000183206">
    <property type="component" value="Unassembled WGS sequence"/>
</dbReference>
<sequence>MRVTIIIVLMMLCFPPGSFAVPGARHSVTAKLSRPSYSGGYVARGVEKLPRRESGGRTVVRGGARETLINIDKQYGDEIRRVARLYHVDWRRVAAIVAVESGGDPRARSDKGAMGLMQLMPATAKDMGVVDPWDPRQNIRGGIKYLRYLEDEEGYRGEECLVAYHEGPGGASAYLRRNNPGNHFYVQRVGHVYNAAKEVLDE</sequence>
<dbReference type="PANTHER" id="PTHR37423">
    <property type="entry name" value="SOLUBLE LYTIC MUREIN TRANSGLYCOSYLASE-RELATED"/>
    <property type="match status" value="1"/>
</dbReference>
<dbReference type="PANTHER" id="PTHR37423:SF2">
    <property type="entry name" value="MEMBRANE-BOUND LYTIC MUREIN TRANSGLYCOSYLASE C"/>
    <property type="match status" value="1"/>
</dbReference>
<accession>A0A1J4V8Y3</accession>
<evidence type="ECO:0000313" key="4">
    <source>
        <dbReference type="EMBL" id="OIO31737.1"/>
    </source>
</evidence>
<proteinExistence type="inferred from homology"/>
<organism evidence="4 5">
    <name type="scientific">Candidatus Nomurabacteria bacterium CG1_02_47_685</name>
    <dbReference type="NCBI Taxonomy" id="1805282"/>
    <lineage>
        <taxon>Bacteria</taxon>
        <taxon>Candidatus Nomuraibacteriota</taxon>
    </lineage>
</organism>
<evidence type="ECO:0000313" key="5">
    <source>
        <dbReference type="Proteomes" id="UP000183206"/>
    </source>
</evidence>
<dbReference type="AlphaFoldDB" id="A0A1J4V8Y3"/>
<feature type="domain" description="Transglycosylase SLT" evidence="3">
    <location>
        <begin position="81"/>
        <end position="178"/>
    </location>
</feature>
<comment type="caution">
    <text evidence="4">The sequence shown here is derived from an EMBL/GenBank/DDBJ whole genome shotgun (WGS) entry which is preliminary data.</text>
</comment>
<evidence type="ECO:0000256" key="1">
    <source>
        <dbReference type="ARBA" id="ARBA00007734"/>
    </source>
</evidence>
<feature type="signal peptide" evidence="2">
    <location>
        <begin position="1"/>
        <end position="20"/>
    </location>
</feature>
<dbReference type="GO" id="GO:0016020">
    <property type="term" value="C:membrane"/>
    <property type="evidence" value="ECO:0007669"/>
    <property type="project" value="InterPro"/>
</dbReference>
<feature type="chain" id="PRO_5013063111" description="Transglycosylase SLT domain-containing protein" evidence="2">
    <location>
        <begin position="21"/>
        <end position="202"/>
    </location>
</feature>
<dbReference type="GO" id="GO:0000270">
    <property type="term" value="P:peptidoglycan metabolic process"/>
    <property type="evidence" value="ECO:0007669"/>
    <property type="project" value="InterPro"/>
</dbReference>
<gene>
    <name evidence="4" type="ORF">AUJ44_04010</name>
</gene>
<dbReference type="PROSITE" id="PS00922">
    <property type="entry name" value="TRANSGLYCOSYLASE"/>
    <property type="match status" value="1"/>
</dbReference>
<dbReference type="InterPro" id="IPR000189">
    <property type="entry name" value="Transglyc_AS"/>
</dbReference>
<comment type="similarity">
    <text evidence="1">Belongs to the transglycosylase Slt family.</text>
</comment>
<dbReference type="EMBL" id="MNVO01000057">
    <property type="protein sequence ID" value="OIO31737.1"/>
    <property type="molecule type" value="Genomic_DNA"/>
</dbReference>
<evidence type="ECO:0000256" key="2">
    <source>
        <dbReference type="SAM" id="SignalP"/>
    </source>
</evidence>
<dbReference type="STRING" id="1805282.AUJ44_04010"/>
<dbReference type="SUPFAM" id="SSF53955">
    <property type="entry name" value="Lysozyme-like"/>
    <property type="match status" value="1"/>
</dbReference>
<name>A0A1J4V8Y3_9BACT</name>
<reference evidence="4 5" key="1">
    <citation type="journal article" date="2016" name="Environ. Microbiol.">
        <title>Genomic resolution of a cold subsurface aquifer community provides metabolic insights for novel microbes adapted to high CO concentrations.</title>
        <authorList>
            <person name="Probst A.J."/>
            <person name="Castelle C.J."/>
            <person name="Singh A."/>
            <person name="Brown C.T."/>
            <person name="Anantharaman K."/>
            <person name="Sharon I."/>
            <person name="Hug L.A."/>
            <person name="Burstein D."/>
            <person name="Emerson J.B."/>
            <person name="Thomas B.C."/>
            <person name="Banfield J.F."/>
        </authorList>
    </citation>
    <scope>NUCLEOTIDE SEQUENCE [LARGE SCALE GENOMIC DNA]</scope>
    <source>
        <strain evidence="4">CG1_02_47_685</strain>
    </source>
</reference>
<dbReference type="Pfam" id="PF01464">
    <property type="entry name" value="SLT"/>
    <property type="match status" value="1"/>
</dbReference>
<dbReference type="InterPro" id="IPR023346">
    <property type="entry name" value="Lysozyme-like_dom_sf"/>
</dbReference>
<evidence type="ECO:0000259" key="3">
    <source>
        <dbReference type="Pfam" id="PF01464"/>
    </source>
</evidence>
<dbReference type="InterPro" id="IPR008258">
    <property type="entry name" value="Transglycosylase_SLT_dom_1"/>
</dbReference>